<dbReference type="Pfam" id="PF12146">
    <property type="entry name" value="Hydrolase_4"/>
    <property type="match status" value="1"/>
</dbReference>
<dbReference type="KEGG" id="pbro:HOP40_05220"/>
<dbReference type="AlphaFoldDB" id="A0A6M6JEA0"/>
<keyword evidence="2" id="KW-0378">Hydrolase</keyword>
<dbReference type="Proteomes" id="UP000505377">
    <property type="component" value="Chromosome"/>
</dbReference>
<gene>
    <name evidence="2" type="ORF">HOP40_05220</name>
</gene>
<dbReference type="InterPro" id="IPR022742">
    <property type="entry name" value="Hydrolase_4"/>
</dbReference>
<sequence length="288" mass="30937">MRVTETRDRVEGTLRGVGGVELYWQGRLPAGEPTGVLLVSPGLGEHSGRYRTVEDALVPDGWAVYGLDHRGHGRSTGARAHLDRYSDLLSDFDAFRLHVAALHPGVPLFLLGHSMGGQIALAYALDHGAGLAGLVLSAPALASDEVPTAAVPVLRLLTRVAPKLRPVGIDTTKISKDPAVVTAYRTDPLVHHGKPTLGLALRLVDQFAPLLRRSADLRLPVLLQHGEADVLTNPAGSRAFADACGSPDLTVHYYDGLWHEIYNEPEREQPLADLRGWLAAHRGSAGDQ</sequence>
<dbReference type="PANTHER" id="PTHR11614">
    <property type="entry name" value="PHOSPHOLIPASE-RELATED"/>
    <property type="match status" value="1"/>
</dbReference>
<dbReference type="SUPFAM" id="SSF53474">
    <property type="entry name" value="alpha/beta-Hydrolases"/>
    <property type="match status" value="1"/>
</dbReference>
<evidence type="ECO:0000313" key="2">
    <source>
        <dbReference type="EMBL" id="QJY45297.1"/>
    </source>
</evidence>
<name>A0A6M6JEA0_9PSEU</name>
<evidence type="ECO:0000259" key="1">
    <source>
        <dbReference type="Pfam" id="PF12146"/>
    </source>
</evidence>
<protein>
    <submittedName>
        <fullName evidence="2">Alpha/beta hydrolase</fullName>
    </submittedName>
</protein>
<dbReference type="GO" id="GO:0016787">
    <property type="term" value="F:hydrolase activity"/>
    <property type="evidence" value="ECO:0007669"/>
    <property type="project" value="UniProtKB-KW"/>
</dbReference>
<keyword evidence="3" id="KW-1185">Reference proteome</keyword>
<dbReference type="InterPro" id="IPR029058">
    <property type="entry name" value="AB_hydrolase_fold"/>
</dbReference>
<proteinExistence type="predicted"/>
<organism evidence="2 3">
    <name type="scientific">Pseudonocardia broussonetiae</name>
    <dbReference type="NCBI Taxonomy" id="2736640"/>
    <lineage>
        <taxon>Bacteria</taxon>
        <taxon>Bacillati</taxon>
        <taxon>Actinomycetota</taxon>
        <taxon>Actinomycetes</taxon>
        <taxon>Pseudonocardiales</taxon>
        <taxon>Pseudonocardiaceae</taxon>
        <taxon>Pseudonocardia</taxon>
    </lineage>
</organism>
<dbReference type="Gene3D" id="3.40.50.1820">
    <property type="entry name" value="alpha/beta hydrolase"/>
    <property type="match status" value="1"/>
</dbReference>
<accession>A0A6M6JEA0</accession>
<evidence type="ECO:0000313" key="3">
    <source>
        <dbReference type="Proteomes" id="UP000505377"/>
    </source>
</evidence>
<dbReference type="InterPro" id="IPR051044">
    <property type="entry name" value="MAG_DAG_Lipase"/>
</dbReference>
<dbReference type="EMBL" id="CP053564">
    <property type="protein sequence ID" value="QJY45297.1"/>
    <property type="molecule type" value="Genomic_DNA"/>
</dbReference>
<reference evidence="2 3" key="1">
    <citation type="submission" date="2020-05" db="EMBL/GenBank/DDBJ databases">
        <authorList>
            <person name="Mo P."/>
        </authorList>
    </citation>
    <scope>NUCLEOTIDE SEQUENCE [LARGE SCALE GENOMIC DNA]</scope>
    <source>
        <strain evidence="2 3">Gen01</strain>
    </source>
</reference>
<feature type="domain" description="Serine aminopeptidase S33" evidence="1">
    <location>
        <begin position="32"/>
        <end position="266"/>
    </location>
</feature>